<evidence type="ECO:0000256" key="1">
    <source>
        <dbReference type="ARBA" id="ARBA00005125"/>
    </source>
</evidence>
<name>A0A2U8GU55_9RHOO</name>
<dbReference type="SUPFAM" id="SSF51735">
    <property type="entry name" value="NAD(P)-binding Rossmann-fold domains"/>
    <property type="match status" value="1"/>
</dbReference>
<proteinExistence type="inferred from homology"/>
<dbReference type="PRINTS" id="PR01713">
    <property type="entry name" value="NUCEPIMERASE"/>
</dbReference>
<dbReference type="Pfam" id="PF01370">
    <property type="entry name" value="Epimerase"/>
    <property type="match status" value="1"/>
</dbReference>
<evidence type="ECO:0000259" key="3">
    <source>
        <dbReference type="Pfam" id="PF01370"/>
    </source>
</evidence>
<feature type="domain" description="NAD-dependent epimerase/dehydratase" evidence="3">
    <location>
        <begin position="6"/>
        <end position="287"/>
    </location>
</feature>
<dbReference type="EMBL" id="CP022187">
    <property type="protein sequence ID" value="AWI77222.1"/>
    <property type="molecule type" value="Genomic_DNA"/>
</dbReference>
<gene>
    <name evidence="4" type="ORF">CEW83_19955</name>
</gene>
<protein>
    <submittedName>
        <fullName evidence="4">Epimerase</fullName>
    </submittedName>
</protein>
<dbReference type="PANTHER" id="PTHR43000">
    <property type="entry name" value="DTDP-D-GLUCOSE 4,6-DEHYDRATASE-RELATED"/>
    <property type="match status" value="1"/>
</dbReference>
<dbReference type="Proteomes" id="UP000244930">
    <property type="component" value="Chromosome"/>
</dbReference>
<dbReference type="KEGG" id="acom:CEW83_19955"/>
<dbReference type="Gene3D" id="3.40.50.720">
    <property type="entry name" value="NAD(P)-binding Rossmann-like Domain"/>
    <property type="match status" value="1"/>
</dbReference>
<accession>A0A2U8GU55</accession>
<reference evidence="4 5" key="1">
    <citation type="submission" date="2017-06" db="EMBL/GenBank/DDBJ databases">
        <title>Azoarcus.</title>
        <authorList>
            <person name="Woo J.-H."/>
            <person name="Kim H.-S."/>
        </authorList>
    </citation>
    <scope>NUCLEOTIDE SEQUENCE [LARGE SCALE GENOMIC DNA]</scope>
    <source>
        <strain evidence="4 5">TSPY31</strain>
    </source>
</reference>
<dbReference type="RefSeq" id="WP_108950921.1">
    <property type="nucleotide sequence ID" value="NZ_CP022187.1"/>
</dbReference>
<comment type="pathway">
    <text evidence="1">Bacterial outer membrane biogenesis; LPS O-antigen biosynthesis.</text>
</comment>
<comment type="similarity">
    <text evidence="2">Belongs to the NAD(P)-dependent epimerase/dehydratase family.</text>
</comment>
<organism evidence="4 5">
    <name type="scientific">Parazoarcus communis</name>
    <dbReference type="NCBI Taxonomy" id="41977"/>
    <lineage>
        <taxon>Bacteria</taxon>
        <taxon>Pseudomonadati</taxon>
        <taxon>Pseudomonadota</taxon>
        <taxon>Betaproteobacteria</taxon>
        <taxon>Rhodocyclales</taxon>
        <taxon>Zoogloeaceae</taxon>
        <taxon>Parazoarcus</taxon>
    </lineage>
</organism>
<evidence type="ECO:0000313" key="5">
    <source>
        <dbReference type="Proteomes" id="UP000244930"/>
    </source>
</evidence>
<evidence type="ECO:0000313" key="4">
    <source>
        <dbReference type="EMBL" id="AWI77222.1"/>
    </source>
</evidence>
<sequence>MSGRKILVTGGAGFIGSALVLALSERGHEVTVLDNLAPQIHGADPEQSPLFKRLEGKARFVRGDVTVRTDLMKVLPGVDTVVHLAAETGTGQSMYAIQHYSEVNVGGTALLLDVIANDGFPVKRLVVASSRAVYGEGCYRCAVHGTLHPEARSAEEMVKGQFEHLCPVCSLPLEVVPTDEGAALHPSSVYGVTKLTQEQLVLTVGRALGISALAFRYQNVYGPGQSLSNPYTGILSIFSTRIRNGSPINIFEDGRESRDFVFIGDVVDATVKGIEHPEPLVDVFNVGSGAATDVMTIAQTLLRHLGGCSSISVSGQFRIGDIRHNVANLEKVKRTLGFEPKVGIDDGLSAFVNWVKGEQISGDRYEESLNELRAKGLFK</sequence>
<dbReference type="InterPro" id="IPR001509">
    <property type="entry name" value="Epimerase_deHydtase"/>
</dbReference>
<keyword evidence="5" id="KW-1185">Reference proteome</keyword>
<dbReference type="InterPro" id="IPR036291">
    <property type="entry name" value="NAD(P)-bd_dom_sf"/>
</dbReference>
<evidence type="ECO:0000256" key="2">
    <source>
        <dbReference type="ARBA" id="ARBA00007637"/>
    </source>
</evidence>
<dbReference type="AlphaFoldDB" id="A0A2U8GU55"/>